<gene>
    <name evidence="1" type="ORF">UR64_C0024G0001</name>
</gene>
<accession>A0A0G0EE63</accession>
<proteinExistence type="predicted"/>
<name>A0A0G0EE63_9BACT</name>
<protein>
    <submittedName>
        <fullName evidence="1">Uncharacterized protein</fullName>
    </submittedName>
</protein>
<dbReference type="AlphaFoldDB" id="A0A0G0EE63"/>
<evidence type="ECO:0000313" key="2">
    <source>
        <dbReference type="Proteomes" id="UP000034952"/>
    </source>
</evidence>
<dbReference type="EMBL" id="LBPY01000024">
    <property type="protein sequence ID" value="KKP65587.1"/>
    <property type="molecule type" value="Genomic_DNA"/>
</dbReference>
<dbReference type="Proteomes" id="UP000034952">
    <property type="component" value="Unassembled WGS sequence"/>
</dbReference>
<evidence type="ECO:0000313" key="1">
    <source>
        <dbReference type="EMBL" id="KKP65587.1"/>
    </source>
</evidence>
<sequence>MSPEFLILEFFMKNHIEKRAKMGINTKLIFTDSPLTQKRKTTERNFNEEIKIISKDTNIHLDFVITPYKLVMFQLHEPLIALVIENQSMITAQKEIFELLWTTTE</sequence>
<reference evidence="1 2" key="1">
    <citation type="journal article" date="2015" name="Nature">
        <title>rRNA introns, odd ribosomes, and small enigmatic genomes across a large radiation of phyla.</title>
        <authorList>
            <person name="Brown C.T."/>
            <person name="Hug L.A."/>
            <person name="Thomas B.C."/>
            <person name="Sharon I."/>
            <person name="Castelle C.J."/>
            <person name="Singh A."/>
            <person name="Wilkins M.J."/>
            <person name="Williams K.H."/>
            <person name="Banfield J.F."/>
        </authorList>
    </citation>
    <scope>NUCLEOTIDE SEQUENCE [LARGE SCALE GENOMIC DNA]</scope>
</reference>
<organism evidence="1 2">
    <name type="scientific">Candidatus Nomurabacteria bacterium GW2011_GWE1_35_16</name>
    <dbReference type="NCBI Taxonomy" id="1618761"/>
    <lineage>
        <taxon>Bacteria</taxon>
        <taxon>Candidatus Nomuraibacteriota</taxon>
    </lineage>
</organism>
<comment type="caution">
    <text evidence="1">The sequence shown here is derived from an EMBL/GenBank/DDBJ whole genome shotgun (WGS) entry which is preliminary data.</text>
</comment>